<protein>
    <submittedName>
        <fullName evidence="2">Uncharacterized protein</fullName>
    </submittedName>
</protein>
<dbReference type="AlphaFoldDB" id="A0AAX1UK98"/>
<organism evidence="2 3">
    <name type="scientific">Cereibacter sphaeroides</name>
    <name type="common">Rhodobacter sphaeroides</name>
    <dbReference type="NCBI Taxonomy" id="1063"/>
    <lineage>
        <taxon>Bacteria</taxon>
        <taxon>Pseudomonadati</taxon>
        <taxon>Pseudomonadota</taxon>
        <taxon>Alphaproteobacteria</taxon>
        <taxon>Rhodobacterales</taxon>
        <taxon>Paracoccaceae</taxon>
        <taxon>Cereibacter</taxon>
    </lineage>
</organism>
<evidence type="ECO:0000313" key="3">
    <source>
        <dbReference type="Proteomes" id="UP000266305"/>
    </source>
</evidence>
<proteinExistence type="predicted"/>
<feature type="compositionally biased region" description="Gly residues" evidence="1">
    <location>
        <begin position="74"/>
        <end position="88"/>
    </location>
</feature>
<dbReference type="RefSeq" id="WP_119000219.1">
    <property type="nucleotide sequence ID" value="NZ_QWGP01000011.1"/>
</dbReference>
<name>A0AAX1UK98_CERSP</name>
<dbReference type="EMBL" id="QWGP01000011">
    <property type="protein sequence ID" value="RHZ94668.1"/>
    <property type="molecule type" value="Genomic_DNA"/>
</dbReference>
<dbReference type="Proteomes" id="UP000266305">
    <property type="component" value="Unassembled WGS sequence"/>
</dbReference>
<accession>A0AAX1UK98</accession>
<comment type="caution">
    <text evidence="2">The sequence shown here is derived from an EMBL/GenBank/DDBJ whole genome shotgun (WGS) entry which is preliminary data.</text>
</comment>
<gene>
    <name evidence="2" type="ORF">D1114_11400</name>
</gene>
<sequence length="88" mass="9662">MSDDPLPPPLLDLLTLAARQPEELLSLTEAEEEIVRRAERLTDLGLFRIVTARRYRLTEAGHRALARSPARPGSGAGWLGRLFGRGGS</sequence>
<evidence type="ECO:0000313" key="2">
    <source>
        <dbReference type="EMBL" id="RHZ94668.1"/>
    </source>
</evidence>
<reference evidence="2 3" key="1">
    <citation type="submission" date="2018-08" db="EMBL/GenBank/DDBJ databases">
        <title>Draft genome sequence of Rhodobacter sphaeroides FY.</title>
        <authorList>
            <person name="Rayyan A."/>
            <person name="Meyer T.E."/>
            <person name="Kyndt J.A."/>
        </authorList>
    </citation>
    <scope>NUCLEOTIDE SEQUENCE [LARGE SCALE GENOMIC DNA]</scope>
    <source>
        <strain evidence="2 3">FY</strain>
    </source>
</reference>
<evidence type="ECO:0000256" key="1">
    <source>
        <dbReference type="SAM" id="MobiDB-lite"/>
    </source>
</evidence>
<feature type="region of interest" description="Disordered" evidence="1">
    <location>
        <begin position="67"/>
        <end position="88"/>
    </location>
</feature>